<gene>
    <name evidence="1" type="ORF">SCHCODRAFT_83080</name>
</gene>
<dbReference type="Proteomes" id="UP000007431">
    <property type="component" value="Unassembled WGS sequence"/>
</dbReference>
<name>D8QD96_SCHCM</name>
<evidence type="ECO:0000313" key="1">
    <source>
        <dbReference type="EMBL" id="EFI93956.1"/>
    </source>
</evidence>
<accession>D8QD96</accession>
<dbReference type="OMA" id="WIMAQHE"/>
<dbReference type="eggNOG" id="ENOG502RCK5">
    <property type="taxonomic scope" value="Eukaryota"/>
</dbReference>
<dbReference type="AlphaFoldDB" id="D8QD96"/>
<dbReference type="KEGG" id="scm:SCHCO_02602157"/>
<proteinExistence type="predicted"/>
<keyword evidence="2" id="KW-1185">Reference proteome</keyword>
<dbReference type="HOGENOM" id="CLU_1129630_0_0_1"/>
<reference evidence="1 2" key="1">
    <citation type="journal article" date="2010" name="Nat. Biotechnol.">
        <title>Genome sequence of the model mushroom Schizophyllum commune.</title>
        <authorList>
            <person name="Ohm R.A."/>
            <person name="de Jong J.F."/>
            <person name="Lugones L.G."/>
            <person name="Aerts A."/>
            <person name="Kothe E."/>
            <person name="Stajich J.E."/>
            <person name="de Vries R.P."/>
            <person name="Record E."/>
            <person name="Levasseur A."/>
            <person name="Baker S.E."/>
            <person name="Bartholomew K.A."/>
            <person name="Coutinho P.M."/>
            <person name="Erdmann S."/>
            <person name="Fowler T.J."/>
            <person name="Gathman A.C."/>
            <person name="Lombard V."/>
            <person name="Henrissat B."/>
            <person name="Knabe N."/>
            <person name="Kuees U."/>
            <person name="Lilly W.W."/>
            <person name="Lindquist E."/>
            <person name="Lucas S."/>
            <person name="Magnuson J.K."/>
            <person name="Piumi F."/>
            <person name="Raudaskoski M."/>
            <person name="Salamov A."/>
            <person name="Schmutz J."/>
            <person name="Schwarze F.W.M.R."/>
            <person name="vanKuyk P.A."/>
            <person name="Horton J.S."/>
            <person name="Grigoriev I.V."/>
            <person name="Woesten H.A.B."/>
        </authorList>
    </citation>
    <scope>NUCLEOTIDE SEQUENCE [LARGE SCALE GENOMIC DNA]</scope>
    <source>
        <strain evidence="2">H4-8 / FGSC 9210</strain>
    </source>
</reference>
<organism evidence="2">
    <name type="scientific">Schizophyllum commune (strain H4-8 / FGSC 9210)</name>
    <name type="common">Split gill fungus</name>
    <dbReference type="NCBI Taxonomy" id="578458"/>
    <lineage>
        <taxon>Eukaryota</taxon>
        <taxon>Fungi</taxon>
        <taxon>Dikarya</taxon>
        <taxon>Basidiomycota</taxon>
        <taxon>Agaricomycotina</taxon>
        <taxon>Agaricomycetes</taxon>
        <taxon>Agaricomycetidae</taxon>
        <taxon>Agaricales</taxon>
        <taxon>Schizophyllaceae</taxon>
        <taxon>Schizophyllum</taxon>
    </lineage>
</organism>
<evidence type="ECO:0000313" key="2">
    <source>
        <dbReference type="Proteomes" id="UP000007431"/>
    </source>
</evidence>
<dbReference type="OrthoDB" id="2789810at2759"/>
<dbReference type="EMBL" id="GL377310">
    <property type="protein sequence ID" value="EFI93956.1"/>
    <property type="molecule type" value="Genomic_DNA"/>
</dbReference>
<dbReference type="VEuPathDB" id="FungiDB:SCHCODRAFT_02602157"/>
<dbReference type="GeneID" id="9590188"/>
<dbReference type="RefSeq" id="XP_003028859.1">
    <property type="nucleotide sequence ID" value="XM_003028813.1"/>
</dbReference>
<dbReference type="InParanoid" id="D8QD96"/>
<sequence length="246" mass="26757">MDTLDDLVALVCAFPHLETLALDDIGWDVPDASPSHRFPAGLRRLHLGSLCKRDLLEWMRARSPVPLVKHLSLGAVSPADAQEIGEYIAVANSQLQSLRVAFNSLDAGGDAEDFSKAVDLSRCTALRSLWIDELVYFALFRLTSPFPWLVDILLQAAVLPELERITLTLYIDAAEQLDASEKPAHWAALDAVFAPPNFLNLVALDVLICGHAALPSVDVALRAKLPTCASRGLLRVIACDAAGIWD</sequence>
<dbReference type="SUPFAM" id="SSF52047">
    <property type="entry name" value="RNI-like"/>
    <property type="match status" value="1"/>
</dbReference>
<protein>
    <submittedName>
        <fullName evidence="1">Expressed protein</fullName>
    </submittedName>
</protein>